<reference evidence="2 3" key="1">
    <citation type="submission" date="2019-01" db="EMBL/GenBank/DDBJ databases">
        <title>A draft genome assembly of the solar-powered sea slug Elysia chlorotica.</title>
        <authorList>
            <person name="Cai H."/>
            <person name="Li Q."/>
            <person name="Fang X."/>
            <person name="Li J."/>
            <person name="Curtis N.E."/>
            <person name="Altenburger A."/>
            <person name="Shibata T."/>
            <person name="Feng M."/>
            <person name="Maeda T."/>
            <person name="Schwartz J.A."/>
            <person name="Shigenobu S."/>
            <person name="Lundholm N."/>
            <person name="Nishiyama T."/>
            <person name="Yang H."/>
            <person name="Hasebe M."/>
            <person name="Li S."/>
            <person name="Pierce S.K."/>
            <person name="Wang J."/>
        </authorList>
    </citation>
    <scope>NUCLEOTIDE SEQUENCE [LARGE SCALE GENOMIC DNA]</scope>
    <source>
        <strain evidence="2">EC2010</strain>
        <tissue evidence="2">Whole organism of an adult</tissue>
    </source>
</reference>
<dbReference type="SUPFAM" id="SSF53383">
    <property type="entry name" value="PLP-dependent transferases"/>
    <property type="match status" value="1"/>
</dbReference>
<evidence type="ECO:0000313" key="3">
    <source>
        <dbReference type="Proteomes" id="UP000271974"/>
    </source>
</evidence>
<proteinExistence type="predicted"/>
<dbReference type="STRING" id="188477.A0A3S1B9V8"/>
<evidence type="ECO:0000259" key="1">
    <source>
        <dbReference type="Pfam" id="PF00266"/>
    </source>
</evidence>
<comment type="caution">
    <text evidence="2">The sequence shown here is derived from an EMBL/GenBank/DDBJ whole genome shotgun (WGS) entry which is preliminary data.</text>
</comment>
<protein>
    <recommendedName>
        <fullName evidence="1">Aminotransferase class V domain-containing protein</fullName>
    </recommendedName>
</protein>
<dbReference type="Pfam" id="PF00266">
    <property type="entry name" value="Aminotran_5"/>
    <property type="match status" value="1"/>
</dbReference>
<sequence>MNPRKKKMAYKDAIFISSHKFIGGPQTPGILVAKRWLFKNKIPHGVGGGTVAFVTRKNHYYRRQVEEREEGGTPGIIESIRAGLVFKLKNALGANFIMEREYALFRLAADSWSMNPRLVILGSLIPERLPIFPLLFYHEQSGRFVHHDFVALILNDVFGIQVRSGCACAAPYGMVGSAPLCASYFNMNTKISIEISIHFSILKTFSMPGFVRLNFPYFISEDCFDFVVKAIELVADKGWSLLPLYQFDRDTGSWFFADKS</sequence>
<dbReference type="EMBL" id="RQTK01000501">
    <property type="protein sequence ID" value="RUS78586.1"/>
    <property type="molecule type" value="Genomic_DNA"/>
</dbReference>
<organism evidence="2 3">
    <name type="scientific">Elysia chlorotica</name>
    <name type="common">Eastern emerald elysia</name>
    <name type="synonym">Sea slug</name>
    <dbReference type="NCBI Taxonomy" id="188477"/>
    <lineage>
        <taxon>Eukaryota</taxon>
        <taxon>Metazoa</taxon>
        <taxon>Spiralia</taxon>
        <taxon>Lophotrochozoa</taxon>
        <taxon>Mollusca</taxon>
        <taxon>Gastropoda</taxon>
        <taxon>Heterobranchia</taxon>
        <taxon>Euthyneura</taxon>
        <taxon>Panpulmonata</taxon>
        <taxon>Sacoglossa</taxon>
        <taxon>Placobranchoidea</taxon>
        <taxon>Plakobranchidae</taxon>
        <taxon>Elysia</taxon>
    </lineage>
</organism>
<dbReference type="InterPro" id="IPR015422">
    <property type="entry name" value="PyrdxlP-dep_Trfase_small"/>
</dbReference>
<name>A0A3S1B9V8_ELYCH</name>
<dbReference type="PANTHER" id="PTHR43686:SF1">
    <property type="entry name" value="AMINOTRAN_5 DOMAIN-CONTAINING PROTEIN"/>
    <property type="match status" value="1"/>
</dbReference>
<dbReference type="Proteomes" id="UP000271974">
    <property type="component" value="Unassembled WGS sequence"/>
</dbReference>
<dbReference type="InterPro" id="IPR015424">
    <property type="entry name" value="PyrdxlP-dep_Trfase"/>
</dbReference>
<dbReference type="OrthoDB" id="420046at2759"/>
<dbReference type="PANTHER" id="PTHR43686">
    <property type="entry name" value="SULFURTRANSFERASE-RELATED"/>
    <property type="match status" value="1"/>
</dbReference>
<dbReference type="AlphaFoldDB" id="A0A3S1B9V8"/>
<feature type="non-terminal residue" evidence="2">
    <location>
        <position position="260"/>
    </location>
</feature>
<dbReference type="Gene3D" id="3.90.1150.10">
    <property type="entry name" value="Aspartate Aminotransferase, domain 1"/>
    <property type="match status" value="1"/>
</dbReference>
<feature type="domain" description="Aminotransferase class V" evidence="1">
    <location>
        <begin position="12"/>
        <end position="173"/>
    </location>
</feature>
<keyword evidence="3" id="KW-1185">Reference proteome</keyword>
<evidence type="ECO:0000313" key="2">
    <source>
        <dbReference type="EMBL" id="RUS78586.1"/>
    </source>
</evidence>
<accession>A0A3S1B9V8</accession>
<gene>
    <name evidence="2" type="ORF">EGW08_013654</name>
</gene>
<dbReference type="InterPro" id="IPR000192">
    <property type="entry name" value="Aminotrans_V_dom"/>
</dbReference>